<reference evidence="6" key="2">
    <citation type="submission" date="2021-04" db="EMBL/GenBank/DDBJ databases">
        <authorList>
            <person name="Gilroy R."/>
        </authorList>
    </citation>
    <scope>NUCLEOTIDE SEQUENCE</scope>
    <source>
        <strain evidence="6">CHK32-1732</strain>
    </source>
</reference>
<dbReference type="GO" id="GO:0017001">
    <property type="term" value="P:antibiotic catabolic process"/>
    <property type="evidence" value="ECO:0007669"/>
    <property type="project" value="InterPro"/>
</dbReference>
<dbReference type="InterPro" id="IPR001018">
    <property type="entry name" value="Beta-lactamase_class-B_CS"/>
</dbReference>
<evidence type="ECO:0000256" key="2">
    <source>
        <dbReference type="ARBA" id="ARBA00022723"/>
    </source>
</evidence>
<evidence type="ECO:0000259" key="5">
    <source>
        <dbReference type="SMART" id="SM00849"/>
    </source>
</evidence>
<dbReference type="InterPro" id="IPR001279">
    <property type="entry name" value="Metallo-B-lactamas"/>
</dbReference>
<dbReference type="PANTHER" id="PTHR46233:SF1">
    <property type="entry name" value="CONSERVED PROTEIN"/>
    <property type="match status" value="1"/>
</dbReference>
<evidence type="ECO:0000256" key="4">
    <source>
        <dbReference type="ARBA" id="ARBA00022833"/>
    </source>
</evidence>
<evidence type="ECO:0000313" key="7">
    <source>
        <dbReference type="Proteomes" id="UP000824190"/>
    </source>
</evidence>
<dbReference type="SMART" id="SM00849">
    <property type="entry name" value="Lactamase_B"/>
    <property type="match status" value="1"/>
</dbReference>
<dbReference type="EMBL" id="DXGC01000123">
    <property type="protein sequence ID" value="HIW92794.1"/>
    <property type="molecule type" value="Genomic_DNA"/>
</dbReference>
<feature type="domain" description="Metallo-beta-lactamase" evidence="5">
    <location>
        <begin position="2"/>
        <end position="179"/>
    </location>
</feature>
<dbReference type="Pfam" id="PF00753">
    <property type="entry name" value="Lactamase_B"/>
    <property type="match status" value="1"/>
</dbReference>
<dbReference type="Proteomes" id="UP000824190">
    <property type="component" value="Unassembled WGS sequence"/>
</dbReference>
<keyword evidence="3" id="KW-0378">Hydrolase</keyword>
<dbReference type="PANTHER" id="PTHR46233">
    <property type="entry name" value="HYDROXYACYLGLUTATHIONE HYDROLASE GLOC"/>
    <property type="match status" value="1"/>
</dbReference>
<evidence type="ECO:0000256" key="3">
    <source>
        <dbReference type="ARBA" id="ARBA00022801"/>
    </source>
</evidence>
<evidence type="ECO:0000313" key="6">
    <source>
        <dbReference type="EMBL" id="HIW92794.1"/>
    </source>
</evidence>
<gene>
    <name evidence="6" type="ORF">H9870_14165</name>
</gene>
<accession>A0A9D1RRE9</accession>
<dbReference type="PROSITE" id="PS00743">
    <property type="entry name" value="BETA_LACTAMASE_B_1"/>
    <property type="match status" value="1"/>
</dbReference>
<dbReference type="InterPro" id="IPR051453">
    <property type="entry name" value="MBL_Glyoxalase_II"/>
</dbReference>
<dbReference type="SUPFAM" id="SSF56281">
    <property type="entry name" value="Metallo-hydrolase/oxidoreductase"/>
    <property type="match status" value="1"/>
</dbReference>
<dbReference type="AlphaFoldDB" id="A0A9D1RRE9"/>
<dbReference type="GO" id="GO:0008270">
    <property type="term" value="F:zinc ion binding"/>
    <property type="evidence" value="ECO:0007669"/>
    <property type="project" value="InterPro"/>
</dbReference>
<keyword evidence="2" id="KW-0479">Metal-binding</keyword>
<proteinExistence type="predicted"/>
<organism evidence="6 7">
    <name type="scientific">Candidatus Corynebacterium avicola</name>
    <dbReference type="NCBI Taxonomy" id="2838527"/>
    <lineage>
        <taxon>Bacteria</taxon>
        <taxon>Bacillati</taxon>
        <taxon>Actinomycetota</taxon>
        <taxon>Actinomycetes</taxon>
        <taxon>Mycobacteriales</taxon>
        <taxon>Corynebacteriaceae</taxon>
        <taxon>Corynebacterium</taxon>
    </lineage>
</organism>
<sequence length="200" mass="21434">MDNASYLVSTGGHALLIDAAAEPSRLLEVADELKVKITDVLTTHRHADHVGGLTEVMSATGAPHHASAQDADALPEPVDVTWGQDASVDESRELVTSSPLLEKLGLRYVILRGHTDGGLAVILPAEHAEDGVTHLFPGDSLFPGGVGKTDDNEAFTRLFNDVTARCFTLPDDTVVHPGHGDPTTIGAERPHLDEWRERGW</sequence>
<evidence type="ECO:0000256" key="1">
    <source>
        <dbReference type="ARBA" id="ARBA00001947"/>
    </source>
</evidence>
<comment type="cofactor">
    <cofactor evidence="1">
        <name>Zn(2+)</name>
        <dbReference type="ChEBI" id="CHEBI:29105"/>
    </cofactor>
</comment>
<dbReference type="InterPro" id="IPR036866">
    <property type="entry name" value="RibonucZ/Hydroxyglut_hydro"/>
</dbReference>
<protein>
    <submittedName>
        <fullName evidence="6">MBL fold metallo-hydrolase</fullName>
    </submittedName>
</protein>
<dbReference type="Gene3D" id="3.60.15.10">
    <property type="entry name" value="Ribonuclease Z/Hydroxyacylglutathione hydrolase-like"/>
    <property type="match status" value="1"/>
</dbReference>
<dbReference type="GO" id="GO:0008800">
    <property type="term" value="F:beta-lactamase activity"/>
    <property type="evidence" value="ECO:0007669"/>
    <property type="project" value="InterPro"/>
</dbReference>
<name>A0A9D1RRE9_9CORY</name>
<dbReference type="CDD" id="cd06262">
    <property type="entry name" value="metallo-hydrolase-like_MBL-fold"/>
    <property type="match status" value="1"/>
</dbReference>
<reference evidence="6" key="1">
    <citation type="journal article" date="2021" name="PeerJ">
        <title>Extensive microbial diversity within the chicken gut microbiome revealed by metagenomics and culture.</title>
        <authorList>
            <person name="Gilroy R."/>
            <person name="Ravi A."/>
            <person name="Getino M."/>
            <person name="Pursley I."/>
            <person name="Horton D.L."/>
            <person name="Alikhan N.F."/>
            <person name="Baker D."/>
            <person name="Gharbi K."/>
            <person name="Hall N."/>
            <person name="Watson M."/>
            <person name="Adriaenssens E.M."/>
            <person name="Foster-Nyarko E."/>
            <person name="Jarju S."/>
            <person name="Secka A."/>
            <person name="Antonio M."/>
            <person name="Oren A."/>
            <person name="Chaudhuri R.R."/>
            <person name="La Ragione R."/>
            <person name="Hildebrand F."/>
            <person name="Pallen M.J."/>
        </authorList>
    </citation>
    <scope>NUCLEOTIDE SEQUENCE</scope>
    <source>
        <strain evidence="6">CHK32-1732</strain>
    </source>
</reference>
<comment type="caution">
    <text evidence="6">The sequence shown here is derived from an EMBL/GenBank/DDBJ whole genome shotgun (WGS) entry which is preliminary data.</text>
</comment>
<keyword evidence="4" id="KW-0862">Zinc</keyword>